<evidence type="ECO:0000256" key="2">
    <source>
        <dbReference type="ARBA" id="ARBA00022448"/>
    </source>
</evidence>
<feature type="transmembrane region" description="Helical" evidence="9">
    <location>
        <begin position="408"/>
        <end position="427"/>
    </location>
</feature>
<name>A0A9X8QVY3_9ACTN</name>
<feature type="compositionally biased region" description="Pro residues" evidence="8">
    <location>
        <begin position="264"/>
        <end position="279"/>
    </location>
</feature>
<feature type="transmembrane region" description="Helical" evidence="9">
    <location>
        <begin position="282"/>
        <end position="300"/>
    </location>
</feature>
<evidence type="ECO:0000313" key="11">
    <source>
        <dbReference type="EMBL" id="SHM52872.1"/>
    </source>
</evidence>
<feature type="region of interest" description="Disordered" evidence="8">
    <location>
        <begin position="253"/>
        <end position="280"/>
    </location>
</feature>
<feature type="transmembrane region" description="Helical" evidence="9">
    <location>
        <begin position="439"/>
        <end position="458"/>
    </location>
</feature>
<feature type="transmembrane region" description="Helical" evidence="9">
    <location>
        <begin position="470"/>
        <end position="490"/>
    </location>
</feature>
<dbReference type="PANTHER" id="PTHR42718">
    <property type="entry name" value="MAJOR FACILITATOR SUPERFAMILY MULTIDRUG TRANSPORTER MFSC"/>
    <property type="match status" value="1"/>
</dbReference>
<feature type="transmembrane region" description="Helical" evidence="9">
    <location>
        <begin position="544"/>
        <end position="565"/>
    </location>
</feature>
<keyword evidence="3" id="KW-1003">Cell membrane</keyword>
<keyword evidence="4 9" id="KW-0812">Transmembrane</keyword>
<evidence type="ECO:0000256" key="1">
    <source>
        <dbReference type="ARBA" id="ARBA00004651"/>
    </source>
</evidence>
<evidence type="ECO:0000313" key="12">
    <source>
        <dbReference type="Proteomes" id="UP000184388"/>
    </source>
</evidence>
<feature type="transmembrane region" description="Helical" evidence="9">
    <location>
        <begin position="717"/>
        <end position="740"/>
    </location>
</feature>
<evidence type="ECO:0000256" key="4">
    <source>
        <dbReference type="ARBA" id="ARBA00022692"/>
    </source>
</evidence>
<dbReference type="InterPro" id="IPR011701">
    <property type="entry name" value="MFS"/>
</dbReference>
<evidence type="ECO:0000256" key="8">
    <source>
        <dbReference type="SAM" id="MobiDB-lite"/>
    </source>
</evidence>
<accession>A0A9X8QVY3</accession>
<dbReference type="InterPro" id="IPR011600">
    <property type="entry name" value="Pept_C14_caspase"/>
</dbReference>
<dbReference type="InterPro" id="IPR029030">
    <property type="entry name" value="Caspase-like_dom_sf"/>
</dbReference>
<keyword evidence="2" id="KW-0813">Transport</keyword>
<dbReference type="Pfam" id="PF00656">
    <property type="entry name" value="Peptidase_C14"/>
    <property type="match status" value="1"/>
</dbReference>
<dbReference type="GO" id="GO:0006508">
    <property type="term" value="P:proteolysis"/>
    <property type="evidence" value="ECO:0007669"/>
    <property type="project" value="InterPro"/>
</dbReference>
<dbReference type="InterPro" id="IPR036259">
    <property type="entry name" value="MFS_trans_sf"/>
</dbReference>
<dbReference type="Gene3D" id="3.40.50.1460">
    <property type="match status" value="1"/>
</dbReference>
<evidence type="ECO:0000256" key="9">
    <source>
        <dbReference type="SAM" id="Phobius"/>
    </source>
</evidence>
<evidence type="ECO:0000256" key="3">
    <source>
        <dbReference type="ARBA" id="ARBA00022475"/>
    </source>
</evidence>
<proteinExistence type="predicted"/>
<feature type="domain" description="Peptidase C14 caspase" evidence="10">
    <location>
        <begin position="11"/>
        <end position="216"/>
    </location>
</feature>
<gene>
    <name evidence="11" type="ORF">SAMN05216268_111316</name>
</gene>
<feature type="transmembrane region" description="Helical" evidence="9">
    <location>
        <begin position="326"/>
        <end position="342"/>
    </location>
</feature>
<evidence type="ECO:0000256" key="6">
    <source>
        <dbReference type="ARBA" id="ARBA00023136"/>
    </source>
</evidence>
<evidence type="ECO:0000259" key="10">
    <source>
        <dbReference type="Pfam" id="PF00656"/>
    </source>
</evidence>
<dbReference type="PANTHER" id="PTHR42718:SF46">
    <property type="entry name" value="BLR6921 PROTEIN"/>
    <property type="match status" value="1"/>
</dbReference>
<keyword evidence="5 9" id="KW-1133">Transmembrane helix</keyword>
<feature type="transmembrane region" description="Helical" evidence="9">
    <location>
        <begin position="354"/>
        <end position="377"/>
    </location>
</feature>
<dbReference type="Gene3D" id="1.20.1720.10">
    <property type="entry name" value="Multidrug resistance protein D"/>
    <property type="match status" value="1"/>
</dbReference>
<dbReference type="Proteomes" id="UP000184388">
    <property type="component" value="Unassembled WGS sequence"/>
</dbReference>
<feature type="transmembrane region" description="Helical" evidence="9">
    <location>
        <begin position="606"/>
        <end position="624"/>
    </location>
</feature>
<dbReference type="NCBIfam" id="NF047832">
    <property type="entry name" value="caspase_w_EACC1"/>
    <property type="match status" value="1"/>
</dbReference>
<dbReference type="SUPFAM" id="SSF103473">
    <property type="entry name" value="MFS general substrate transporter"/>
    <property type="match status" value="1"/>
</dbReference>
<protein>
    <submittedName>
        <fullName evidence="11">Caspase domain-containing protein</fullName>
    </submittedName>
</protein>
<feature type="transmembrane region" description="Helical" evidence="9">
    <location>
        <begin position="577"/>
        <end position="599"/>
    </location>
</feature>
<organism evidence="11 12">
    <name type="scientific">Streptomyces yunnanensis</name>
    <dbReference type="NCBI Taxonomy" id="156453"/>
    <lineage>
        <taxon>Bacteria</taxon>
        <taxon>Bacillati</taxon>
        <taxon>Actinomycetota</taxon>
        <taxon>Actinomycetes</taxon>
        <taxon>Kitasatosporales</taxon>
        <taxon>Streptomycetaceae</taxon>
        <taxon>Streptomyces</taxon>
    </lineage>
</organism>
<dbReference type="GO" id="GO:0022857">
    <property type="term" value="F:transmembrane transporter activity"/>
    <property type="evidence" value="ECO:0007669"/>
    <property type="project" value="InterPro"/>
</dbReference>
<dbReference type="GO" id="GO:0046677">
    <property type="term" value="P:response to antibiotic"/>
    <property type="evidence" value="ECO:0007669"/>
    <property type="project" value="UniProtKB-KW"/>
</dbReference>
<keyword evidence="7" id="KW-0046">Antibiotic resistance</keyword>
<dbReference type="GO" id="GO:0004197">
    <property type="term" value="F:cysteine-type endopeptidase activity"/>
    <property type="evidence" value="ECO:0007669"/>
    <property type="project" value="InterPro"/>
</dbReference>
<comment type="subcellular location">
    <subcellularLocation>
        <location evidence="1">Cell membrane</location>
        <topology evidence="1">Multi-pass membrane protein</topology>
    </subcellularLocation>
</comment>
<reference evidence="12" key="1">
    <citation type="submission" date="2016-11" db="EMBL/GenBank/DDBJ databases">
        <authorList>
            <person name="Jaros S."/>
            <person name="Januszkiewicz K."/>
            <person name="Wedrychowicz H."/>
        </authorList>
    </citation>
    <scope>NUCLEOTIDE SEQUENCE [LARGE SCALE GENOMIC DNA]</scope>
    <source>
        <strain evidence="12">CGMCC 4.3555</strain>
    </source>
</reference>
<evidence type="ECO:0000256" key="5">
    <source>
        <dbReference type="ARBA" id="ARBA00022989"/>
    </source>
</evidence>
<feature type="transmembrane region" description="Helical" evidence="9">
    <location>
        <begin position="505"/>
        <end position="523"/>
    </location>
</feature>
<dbReference type="GO" id="GO:0005886">
    <property type="term" value="C:plasma membrane"/>
    <property type="evidence" value="ECO:0007669"/>
    <property type="project" value="UniProtKB-SubCell"/>
</dbReference>
<dbReference type="SUPFAM" id="SSF52129">
    <property type="entry name" value="Caspase-like"/>
    <property type="match status" value="1"/>
</dbReference>
<dbReference type="RefSeq" id="WP_073446327.1">
    <property type="nucleotide sequence ID" value="NZ_FRBK01000011.1"/>
</dbReference>
<evidence type="ECO:0000256" key="7">
    <source>
        <dbReference type="ARBA" id="ARBA00023251"/>
    </source>
</evidence>
<feature type="transmembrane region" description="Helical" evidence="9">
    <location>
        <begin position="383"/>
        <end position="401"/>
    </location>
</feature>
<feature type="transmembrane region" description="Helical" evidence="9">
    <location>
        <begin position="636"/>
        <end position="660"/>
    </location>
</feature>
<dbReference type="EMBL" id="FRBK01000011">
    <property type="protein sequence ID" value="SHM52872.1"/>
    <property type="molecule type" value="Genomic_DNA"/>
</dbReference>
<feature type="transmembrane region" description="Helical" evidence="9">
    <location>
        <begin position="672"/>
        <end position="697"/>
    </location>
</feature>
<dbReference type="AlphaFoldDB" id="A0A9X8QVY3"/>
<comment type="caution">
    <text evidence="11">The sequence shown here is derived from an EMBL/GenBank/DDBJ whole genome shotgun (WGS) entry which is preliminary data.</text>
</comment>
<dbReference type="Pfam" id="PF07690">
    <property type="entry name" value="MFS_1"/>
    <property type="match status" value="1"/>
</dbReference>
<sequence>MTRLPDPDRSRAVLIGTGAHTDGSGLSSLPAIGANLAHLRQVLTDPATGSLPSEHCITAAESATASQVGSLLARVAQEATDLLFVYYGGHGLVDDRGRLHLALSHTDAEDIRWTALPFENLREELVDSPAAIRVLVLDCCFSGRAIEAMTSGHSTVAGQIDVAGTYTLASTSANAVAYAPEGAAHTAFTGALLAALRGPVPLNLDDLFGEVRHDLAVRGLPRPQRRAVDNAGDLVLVRPPEPAVPRLSRAIEAPPAAWPDPDDSAPPRPQPTPARPAPRPRLHGVAVAALLLFQLMVWLVEVATERKQGGPGSEVLKSVLDGTGKWFFWAFMLTFAAALPVAGRLSDVWGRRRVFAAGAGLFCVAGLFGPLASTATLLLASRVFQGAGAALGTVGAIALVAGQVRLPWALGLLGVTVVTGSFLGRLLGGEWFFSGNRMVLLGIPALLTGLFGLTWCWIDRGQPERGVATARQWWATAGVSLWMCGFAYVIERLPWDQKGWTDPTVVIPLAVVAVVGVAWALGARKLSGPDVRFRMLAGRQWAGVLVGTAGVGGILTVATGLLWQGALSWRGVVSRGAVSTVHLAAIAAALCAGLAAPFVRRRFGSAQPVIFSMLLVAIGLFWLSRLMQEHVVYWAVLWPVLLVFIGGGFAVAIFAITALADVSISDLGAGSAMLVAGQWVAAHLPASALFGVAASIVNTLHRENETDVDRTRAFFKGASQALTVGSAFQLLVLVVCALAFRHGTREPRERSGRRPVR</sequence>
<keyword evidence="6 9" id="KW-0472">Membrane</keyword>